<feature type="region of interest" description="Disordered" evidence="1">
    <location>
        <begin position="42"/>
        <end position="63"/>
    </location>
</feature>
<dbReference type="EMBL" id="JBBDHD010000088">
    <property type="protein sequence ID" value="MFH7598616.1"/>
    <property type="molecule type" value="Genomic_DNA"/>
</dbReference>
<sequence length="63" mass="6539">MIERRPLGTGPRPATPSAPTPSGRRGLLAAELAAVPEVPVVRADAVRDGRRPLGPGHTPPADR</sequence>
<organism evidence="2 3">
    <name type="scientific">Streptomyces racemochromogenes</name>
    <dbReference type="NCBI Taxonomy" id="67353"/>
    <lineage>
        <taxon>Bacteria</taxon>
        <taxon>Bacillati</taxon>
        <taxon>Actinomycetota</taxon>
        <taxon>Actinomycetes</taxon>
        <taxon>Kitasatosporales</taxon>
        <taxon>Streptomycetaceae</taxon>
        <taxon>Streptomyces</taxon>
    </lineage>
</organism>
<keyword evidence="3" id="KW-1185">Reference proteome</keyword>
<evidence type="ECO:0000256" key="1">
    <source>
        <dbReference type="SAM" id="MobiDB-lite"/>
    </source>
</evidence>
<protein>
    <submittedName>
        <fullName evidence="2">Uncharacterized protein</fullName>
    </submittedName>
</protein>
<evidence type="ECO:0000313" key="2">
    <source>
        <dbReference type="EMBL" id="MFH7598616.1"/>
    </source>
</evidence>
<reference evidence="2 3" key="1">
    <citation type="submission" date="2024-03" db="EMBL/GenBank/DDBJ databases">
        <title>Whole genome sequencing of Streptomyces racemochromogenes, to identify antimicrobial biosynthetic gene clusters.</title>
        <authorList>
            <person name="Suryawanshi P."/>
            <person name="Krishnaraj P.U."/>
            <person name="Arun Y.P."/>
            <person name="Suryawanshi M.P."/>
            <person name="Rakshit O."/>
        </authorList>
    </citation>
    <scope>NUCLEOTIDE SEQUENCE [LARGE SCALE GENOMIC DNA]</scope>
    <source>
        <strain evidence="2 3">AUDT626</strain>
    </source>
</reference>
<evidence type="ECO:0000313" key="3">
    <source>
        <dbReference type="Proteomes" id="UP001610631"/>
    </source>
</evidence>
<dbReference type="RefSeq" id="WP_395512301.1">
    <property type="nucleotide sequence ID" value="NZ_JBBDHD010000088.1"/>
</dbReference>
<comment type="caution">
    <text evidence="2">The sequence shown here is derived from an EMBL/GenBank/DDBJ whole genome shotgun (WGS) entry which is preliminary data.</text>
</comment>
<gene>
    <name evidence="2" type="ORF">WDV06_26510</name>
</gene>
<accession>A0ABW7PL15</accession>
<proteinExistence type="predicted"/>
<name>A0ABW7PL15_9ACTN</name>
<feature type="region of interest" description="Disordered" evidence="1">
    <location>
        <begin position="1"/>
        <end position="27"/>
    </location>
</feature>
<dbReference type="Proteomes" id="UP001610631">
    <property type="component" value="Unassembled WGS sequence"/>
</dbReference>